<dbReference type="GO" id="GO:0005506">
    <property type="term" value="F:iron ion binding"/>
    <property type="evidence" value="ECO:0007669"/>
    <property type="project" value="UniProtKB-UniRule"/>
</dbReference>
<evidence type="ECO:0000256" key="4">
    <source>
        <dbReference type="ARBA" id="ARBA00023004"/>
    </source>
</evidence>
<dbReference type="Gene3D" id="3.30.70.20">
    <property type="match status" value="1"/>
</dbReference>
<dbReference type="RefSeq" id="WP_004847359.1">
    <property type="nucleotide sequence ID" value="NZ_AP028249.1"/>
</dbReference>
<evidence type="ECO:0000256" key="2">
    <source>
        <dbReference type="ARBA" id="ARBA00022723"/>
    </source>
</evidence>
<accession>A0A173XFH0</accession>
<dbReference type="GeneID" id="97328075"/>
<dbReference type="EMBL" id="CYZO01000001">
    <property type="protein sequence ID" value="CUN50469.1"/>
    <property type="molecule type" value="Genomic_DNA"/>
</dbReference>
<dbReference type="GO" id="GO:0051536">
    <property type="term" value="F:iron-sulfur cluster binding"/>
    <property type="evidence" value="ECO:0007669"/>
    <property type="project" value="UniProtKB-KW"/>
</dbReference>
<dbReference type="Proteomes" id="UP000095787">
    <property type="component" value="Unassembled WGS sequence"/>
</dbReference>
<organism evidence="7 8">
    <name type="scientific">[Ruminococcus] torques</name>
    <dbReference type="NCBI Taxonomy" id="33039"/>
    <lineage>
        <taxon>Bacteria</taxon>
        <taxon>Bacillati</taxon>
        <taxon>Bacillota</taxon>
        <taxon>Clostridia</taxon>
        <taxon>Lachnospirales</taxon>
        <taxon>Lachnospiraceae</taxon>
        <taxon>Mediterraneibacter</taxon>
    </lineage>
</organism>
<dbReference type="PRINTS" id="PR00352">
    <property type="entry name" value="3FE4SFRDOXIN"/>
</dbReference>
<dbReference type="InterPro" id="IPR051269">
    <property type="entry name" value="Fe-S_cluster_ET"/>
</dbReference>
<dbReference type="InterPro" id="IPR001080">
    <property type="entry name" value="3Fe4S_ferredoxin"/>
</dbReference>
<gene>
    <name evidence="7" type="primary">fdx</name>
    <name evidence="7" type="ORF">ERS852456_00084</name>
</gene>
<keyword evidence="3 6" id="KW-0249">Electron transport</keyword>
<dbReference type="AlphaFoldDB" id="A0A173XFH0"/>
<dbReference type="PANTHER" id="PTHR36923:SF3">
    <property type="entry name" value="FERREDOXIN"/>
    <property type="match status" value="1"/>
</dbReference>
<dbReference type="Pfam" id="PF13370">
    <property type="entry name" value="Fer4_13"/>
    <property type="match status" value="1"/>
</dbReference>
<protein>
    <recommendedName>
        <fullName evidence="6">Ferredoxin</fullName>
    </recommendedName>
</protein>
<keyword evidence="1 6" id="KW-0813">Transport</keyword>
<evidence type="ECO:0000256" key="1">
    <source>
        <dbReference type="ARBA" id="ARBA00022448"/>
    </source>
</evidence>
<sequence length="63" mass="6740">MKATKVDKDLCIGCGLCCGICDEVFRMNEQGKAEAYQPANAENQGAVQEAIDSCPVSAIAWED</sequence>
<keyword evidence="4 6" id="KW-0408">Iron</keyword>
<keyword evidence="2 6" id="KW-0479">Metal-binding</keyword>
<evidence type="ECO:0000256" key="6">
    <source>
        <dbReference type="RuleBase" id="RU368020"/>
    </source>
</evidence>
<evidence type="ECO:0000256" key="5">
    <source>
        <dbReference type="ARBA" id="ARBA00023014"/>
    </source>
</evidence>
<evidence type="ECO:0000313" key="7">
    <source>
        <dbReference type="EMBL" id="CUN50469.1"/>
    </source>
</evidence>
<dbReference type="GO" id="GO:0009055">
    <property type="term" value="F:electron transfer activity"/>
    <property type="evidence" value="ECO:0007669"/>
    <property type="project" value="UniProtKB-UniRule"/>
</dbReference>
<comment type="function">
    <text evidence="6">Ferredoxins are iron-sulfur proteins that transfer electrons in a wide variety of metabolic reactions.</text>
</comment>
<evidence type="ECO:0000256" key="3">
    <source>
        <dbReference type="ARBA" id="ARBA00022982"/>
    </source>
</evidence>
<dbReference type="PANTHER" id="PTHR36923">
    <property type="entry name" value="FERREDOXIN"/>
    <property type="match status" value="1"/>
</dbReference>
<dbReference type="PROSITE" id="PS51379">
    <property type="entry name" value="4FE4S_FER_2"/>
    <property type="match status" value="1"/>
</dbReference>
<keyword evidence="5 6" id="KW-0411">Iron-sulfur</keyword>
<evidence type="ECO:0000313" key="8">
    <source>
        <dbReference type="Proteomes" id="UP000095787"/>
    </source>
</evidence>
<reference evidence="7 8" key="1">
    <citation type="submission" date="2015-09" db="EMBL/GenBank/DDBJ databases">
        <authorList>
            <consortium name="Pathogen Informatics"/>
        </authorList>
    </citation>
    <scope>NUCLEOTIDE SEQUENCE [LARGE SCALE GENOMIC DNA]</scope>
    <source>
        <strain evidence="7 8">2789STDY5834841</strain>
    </source>
</reference>
<name>A0A173XFH0_9FIRM</name>
<dbReference type="InterPro" id="IPR017896">
    <property type="entry name" value="4Fe4S_Fe-S-bd"/>
</dbReference>
<proteinExistence type="predicted"/>
<dbReference type="SUPFAM" id="SSF54862">
    <property type="entry name" value="4Fe-4S ferredoxins"/>
    <property type="match status" value="1"/>
</dbReference>